<evidence type="ECO:0000256" key="3">
    <source>
        <dbReference type="ARBA" id="ARBA00022553"/>
    </source>
</evidence>
<dbReference type="InterPro" id="IPR036097">
    <property type="entry name" value="HisK_dim/P_sf"/>
</dbReference>
<evidence type="ECO:0000256" key="5">
    <source>
        <dbReference type="ARBA" id="ARBA00022741"/>
    </source>
</evidence>
<dbReference type="SMART" id="SM00387">
    <property type="entry name" value="HATPase_c"/>
    <property type="match status" value="1"/>
</dbReference>
<dbReference type="InterPro" id="IPR003594">
    <property type="entry name" value="HATPase_dom"/>
</dbReference>
<dbReference type="Pfam" id="PF02518">
    <property type="entry name" value="HATPase_c"/>
    <property type="match status" value="1"/>
</dbReference>
<dbReference type="InterPro" id="IPR003661">
    <property type="entry name" value="HisK_dim/P_dom"/>
</dbReference>
<dbReference type="SUPFAM" id="SSF55874">
    <property type="entry name" value="ATPase domain of HSP90 chaperone/DNA topoisomerase II/histidine kinase"/>
    <property type="match status" value="1"/>
</dbReference>
<dbReference type="PROSITE" id="PS50112">
    <property type="entry name" value="PAS"/>
    <property type="match status" value="1"/>
</dbReference>
<dbReference type="OrthoDB" id="567977at2"/>
<feature type="transmembrane region" description="Helical" evidence="9">
    <location>
        <begin position="319"/>
        <end position="343"/>
    </location>
</feature>
<keyword evidence="3" id="KW-0597">Phosphoprotein</keyword>
<proteinExistence type="predicted"/>
<comment type="catalytic activity">
    <reaction evidence="1">
        <text>ATP + protein L-histidine = ADP + protein N-phospho-L-histidine.</text>
        <dbReference type="EC" id="2.7.13.3"/>
    </reaction>
</comment>
<feature type="transmembrane region" description="Helical" evidence="9">
    <location>
        <begin position="191"/>
        <end position="218"/>
    </location>
</feature>
<feature type="transmembrane region" description="Helical" evidence="9">
    <location>
        <begin position="427"/>
        <end position="448"/>
    </location>
</feature>
<dbReference type="SMART" id="SM00091">
    <property type="entry name" value="PAS"/>
    <property type="match status" value="1"/>
</dbReference>
<dbReference type="InterPro" id="IPR005467">
    <property type="entry name" value="His_kinase_dom"/>
</dbReference>
<dbReference type="Pfam" id="PF08448">
    <property type="entry name" value="PAS_4"/>
    <property type="match status" value="1"/>
</dbReference>
<evidence type="ECO:0000256" key="7">
    <source>
        <dbReference type="ARBA" id="ARBA00022840"/>
    </source>
</evidence>
<dbReference type="RefSeq" id="WP_104982900.1">
    <property type="nucleotide sequence ID" value="NZ_CP012673.1"/>
</dbReference>
<keyword evidence="5" id="KW-0547">Nucleotide-binding</keyword>
<feature type="transmembrane region" description="Helical" evidence="9">
    <location>
        <begin position="107"/>
        <end position="132"/>
    </location>
</feature>
<evidence type="ECO:0000256" key="8">
    <source>
        <dbReference type="ARBA" id="ARBA00023012"/>
    </source>
</evidence>
<evidence type="ECO:0000256" key="2">
    <source>
        <dbReference type="ARBA" id="ARBA00012438"/>
    </source>
</evidence>
<feature type="transmembrane region" description="Helical" evidence="9">
    <location>
        <begin position="399"/>
        <end position="420"/>
    </location>
</feature>
<feature type="transmembrane region" description="Helical" evidence="9">
    <location>
        <begin position="67"/>
        <end position="86"/>
    </location>
</feature>
<evidence type="ECO:0000256" key="1">
    <source>
        <dbReference type="ARBA" id="ARBA00000085"/>
    </source>
</evidence>
<evidence type="ECO:0000313" key="12">
    <source>
        <dbReference type="EMBL" id="AUX44365.1"/>
    </source>
</evidence>
<feature type="domain" description="Histidine kinase" evidence="10">
    <location>
        <begin position="783"/>
        <end position="1002"/>
    </location>
</feature>
<feature type="transmembrane region" description="Helical" evidence="9">
    <location>
        <begin position="6"/>
        <end position="26"/>
    </location>
</feature>
<dbReference type="InterPro" id="IPR036890">
    <property type="entry name" value="HATPase_C_sf"/>
</dbReference>
<dbReference type="GO" id="GO:0005524">
    <property type="term" value="F:ATP binding"/>
    <property type="evidence" value="ECO:0007669"/>
    <property type="project" value="UniProtKB-KW"/>
</dbReference>
<keyword evidence="9" id="KW-1133">Transmembrane helix</keyword>
<feature type="domain" description="PAS" evidence="11">
    <location>
        <begin position="646"/>
        <end position="690"/>
    </location>
</feature>
<dbReference type="InterPro" id="IPR013656">
    <property type="entry name" value="PAS_4"/>
</dbReference>
<organism evidence="12 13">
    <name type="scientific">Sorangium cellulosum</name>
    <name type="common">Polyangium cellulosum</name>
    <dbReference type="NCBI Taxonomy" id="56"/>
    <lineage>
        <taxon>Bacteria</taxon>
        <taxon>Pseudomonadati</taxon>
        <taxon>Myxococcota</taxon>
        <taxon>Polyangia</taxon>
        <taxon>Polyangiales</taxon>
        <taxon>Polyangiaceae</taxon>
        <taxon>Sorangium</taxon>
    </lineage>
</organism>
<dbReference type="InterPro" id="IPR000014">
    <property type="entry name" value="PAS"/>
</dbReference>
<evidence type="ECO:0000256" key="6">
    <source>
        <dbReference type="ARBA" id="ARBA00022777"/>
    </source>
</evidence>
<dbReference type="PROSITE" id="PS50109">
    <property type="entry name" value="HIS_KIN"/>
    <property type="match status" value="1"/>
</dbReference>
<protein>
    <recommendedName>
        <fullName evidence="2">histidine kinase</fullName>
        <ecNumber evidence="2">2.7.13.3</ecNumber>
    </recommendedName>
</protein>
<dbReference type="EC" id="2.7.13.3" evidence="2"/>
<name>A0A2L0EYM6_SORCE</name>
<keyword evidence="6" id="KW-0418">Kinase</keyword>
<dbReference type="Pfam" id="PF00512">
    <property type="entry name" value="HisKA"/>
    <property type="match status" value="1"/>
</dbReference>
<evidence type="ECO:0000256" key="4">
    <source>
        <dbReference type="ARBA" id="ARBA00022679"/>
    </source>
</evidence>
<dbReference type="Gene3D" id="3.30.565.10">
    <property type="entry name" value="Histidine kinase-like ATPase, C-terminal domain"/>
    <property type="match status" value="1"/>
</dbReference>
<dbReference type="GO" id="GO:0000155">
    <property type="term" value="F:phosphorelay sensor kinase activity"/>
    <property type="evidence" value="ECO:0007669"/>
    <property type="project" value="InterPro"/>
</dbReference>
<dbReference type="PANTHER" id="PTHR43065">
    <property type="entry name" value="SENSOR HISTIDINE KINASE"/>
    <property type="match status" value="1"/>
</dbReference>
<keyword evidence="8" id="KW-0902">Two-component regulatory system</keyword>
<dbReference type="Proteomes" id="UP000238348">
    <property type="component" value="Chromosome"/>
</dbReference>
<feature type="transmembrane region" description="Helical" evidence="9">
    <location>
        <begin position="152"/>
        <end position="170"/>
    </location>
</feature>
<keyword evidence="4" id="KW-0808">Transferase</keyword>
<keyword evidence="7" id="KW-0067">ATP-binding</keyword>
<dbReference type="InterPro" id="IPR004358">
    <property type="entry name" value="Sig_transdc_His_kin-like_C"/>
</dbReference>
<dbReference type="Gene3D" id="3.30.450.20">
    <property type="entry name" value="PAS domain"/>
    <property type="match status" value="1"/>
</dbReference>
<dbReference type="Gene3D" id="1.10.287.130">
    <property type="match status" value="1"/>
</dbReference>
<gene>
    <name evidence="12" type="ORF">SOCE26_058290</name>
</gene>
<dbReference type="PANTHER" id="PTHR43065:SF10">
    <property type="entry name" value="PEROXIDE STRESS-ACTIVATED HISTIDINE KINASE MAK3"/>
    <property type="match status" value="1"/>
</dbReference>
<feature type="transmembrane region" description="Helical" evidence="9">
    <location>
        <begin position="38"/>
        <end position="55"/>
    </location>
</feature>
<dbReference type="SUPFAM" id="SSF47384">
    <property type="entry name" value="Homodimeric domain of signal transducing histidine kinase"/>
    <property type="match status" value="1"/>
</dbReference>
<evidence type="ECO:0000259" key="11">
    <source>
        <dbReference type="PROSITE" id="PS50112"/>
    </source>
</evidence>
<dbReference type="PRINTS" id="PR00344">
    <property type="entry name" value="BCTRLSENSOR"/>
</dbReference>
<dbReference type="SUPFAM" id="SSF55785">
    <property type="entry name" value="PYP-like sensor domain (PAS domain)"/>
    <property type="match status" value="1"/>
</dbReference>
<feature type="transmembrane region" description="Helical" evidence="9">
    <location>
        <begin position="364"/>
        <end position="387"/>
    </location>
</feature>
<dbReference type="InterPro" id="IPR035965">
    <property type="entry name" value="PAS-like_dom_sf"/>
</dbReference>
<feature type="transmembrane region" description="Helical" evidence="9">
    <location>
        <begin position="275"/>
        <end position="299"/>
    </location>
</feature>
<sequence>MIDVSVLLLATVAWLAALAAVALAATRGRLPRTLARHPLVLALSLGVYASSWTYYGGVGFAQRHGLVFLAVYLGPTLACIAAPLLWSRVLRITREQRLSSLADLLAFRFQSPAAGALVAAFSVVASMPYVAQQFRATEQSVRVLSGPGHEEAVGAVFCVLLALFTAFFGARPSAEQGRQDGLSAAVAFESAAKLAVLAAVGLAAVLGAFGGAAGLAGWLGEHAAEVEALGRPVREDSGWTSMLVISFAAAFLLPRQWHMAFASGAGDRALARAAWAFPLFLLALNLPVLPILWAGTRLAPAEPADSYVLLVPQLLGQRWLALAAFIGGISAASAMVMVTAVALANDSATHLLLPLARRTLRRNVYARVLWLRRGLLTAILVGGWLFYRAQPHHGLLVESGIASFVAFAQFLPGLFAVLFWERATRAGFIAGLLAGIGTWTATCLAPLLPAVPGIDPAWLDLLREGADHGGHAAGALDAARAAAPDTWSLPTFVSLAVNAGALGLVSLLRPPAKEEREAARLCRRREIGPSVERATVASSVGALEERLARLLGREAAGVEVTRARIELDIPRDETRPTELHALQERLHRNLSPLVGPVLARAAAEAGDAAGGEAARGALTEELRWLERRLARGETRLVGAAKELDLLRRWLRSVLAQLPLGVCAVGSDGAVSLVNRRLEALVGVEERDLVGAPLDRLPAPFAELFARAAAAASAGEAGADEITAHVGGRARSLRVHRAALDPIDARAASGGVVLLVEDRTEQRALEAQLAHRDRLAQLGRLAAGVAHEVGNPLTGITCLAQNLRAEADSAERDEIRARAGLILGEAARIEAILRSLLEHSRTGAVPSPGEIPRARVGRVAIAQVVAEAERLIRLDRAARHVRVEQACPESLVVIGDRRELVQVFVNLLANARDASEEGATVSVRGRIEAGQIVIEVEDHGSGIPGELLADVLEPFVTTKRDPSGTGLGLPLSRSIVQDHGGTLALRSAVGQGTTVVVKLPLAGAGAGEARRGHEAEP</sequence>
<evidence type="ECO:0000259" key="10">
    <source>
        <dbReference type="PROSITE" id="PS50109"/>
    </source>
</evidence>
<keyword evidence="9" id="KW-0812">Transmembrane</keyword>
<dbReference type="SMART" id="SM00388">
    <property type="entry name" value="HisKA"/>
    <property type="match status" value="1"/>
</dbReference>
<evidence type="ECO:0000256" key="9">
    <source>
        <dbReference type="SAM" id="Phobius"/>
    </source>
</evidence>
<evidence type="ECO:0000313" key="13">
    <source>
        <dbReference type="Proteomes" id="UP000238348"/>
    </source>
</evidence>
<dbReference type="EMBL" id="CP012673">
    <property type="protein sequence ID" value="AUX44365.1"/>
    <property type="molecule type" value="Genomic_DNA"/>
</dbReference>
<feature type="transmembrane region" description="Helical" evidence="9">
    <location>
        <begin position="238"/>
        <end position="254"/>
    </location>
</feature>
<dbReference type="AlphaFoldDB" id="A0A2L0EYM6"/>
<dbReference type="Gene3D" id="1.20.1730.10">
    <property type="entry name" value="Sodium/glucose cotransporter"/>
    <property type="match status" value="1"/>
</dbReference>
<keyword evidence="9" id="KW-0472">Membrane</keyword>
<dbReference type="CDD" id="cd00082">
    <property type="entry name" value="HisKA"/>
    <property type="match status" value="1"/>
</dbReference>
<reference evidence="12 13" key="1">
    <citation type="submission" date="2015-09" db="EMBL/GenBank/DDBJ databases">
        <title>Sorangium comparison.</title>
        <authorList>
            <person name="Zaburannyi N."/>
            <person name="Bunk B."/>
            <person name="Overmann J."/>
            <person name="Mueller R."/>
        </authorList>
    </citation>
    <scope>NUCLEOTIDE SEQUENCE [LARGE SCALE GENOMIC DNA]</scope>
    <source>
        <strain evidence="12 13">So ce26</strain>
    </source>
</reference>
<accession>A0A2L0EYM6</accession>
<dbReference type="CDD" id="cd00075">
    <property type="entry name" value="HATPase"/>
    <property type="match status" value="1"/>
</dbReference>
<dbReference type="InterPro" id="IPR038377">
    <property type="entry name" value="Na/Glc_symporter_sf"/>
</dbReference>